<evidence type="ECO:0000313" key="5">
    <source>
        <dbReference type="EMBL" id="OQR70390.1"/>
    </source>
</evidence>
<dbReference type="PANTHER" id="PTHR12231:SF253">
    <property type="entry name" value="DPR-INTERACTING PROTEIN ETA, ISOFORM B-RELATED"/>
    <property type="match status" value="1"/>
</dbReference>
<proteinExistence type="predicted"/>
<keyword evidence="3" id="KW-0393">Immunoglobulin domain</keyword>
<evidence type="ECO:0000313" key="6">
    <source>
        <dbReference type="Proteomes" id="UP000192247"/>
    </source>
</evidence>
<dbReference type="PANTHER" id="PTHR12231">
    <property type="entry name" value="CTX-RELATED TYPE I TRANSMEMBRANE PROTEIN"/>
    <property type="match status" value="1"/>
</dbReference>
<sequence>MTAMAKCSLAFRARISGRGVPPDILVEQSSADVVVREGANVSLACKARGYPTPSISWRREDGEPIPLGGYKQLTQQQQAANNKLHTLGK</sequence>
<dbReference type="STRING" id="418985.A0A1V9XA25"/>
<gene>
    <name evidence="5" type="ORF">BIW11_04169</name>
</gene>
<dbReference type="InParanoid" id="A0A1V9XA25"/>
<evidence type="ECO:0000256" key="2">
    <source>
        <dbReference type="ARBA" id="ARBA00023157"/>
    </source>
</evidence>
<organism evidence="5 6">
    <name type="scientific">Tropilaelaps mercedesae</name>
    <dbReference type="NCBI Taxonomy" id="418985"/>
    <lineage>
        <taxon>Eukaryota</taxon>
        <taxon>Metazoa</taxon>
        <taxon>Ecdysozoa</taxon>
        <taxon>Arthropoda</taxon>
        <taxon>Chelicerata</taxon>
        <taxon>Arachnida</taxon>
        <taxon>Acari</taxon>
        <taxon>Parasitiformes</taxon>
        <taxon>Mesostigmata</taxon>
        <taxon>Gamasina</taxon>
        <taxon>Dermanyssoidea</taxon>
        <taxon>Laelapidae</taxon>
        <taxon>Tropilaelaps</taxon>
    </lineage>
</organism>
<keyword evidence="1" id="KW-0677">Repeat</keyword>
<keyword evidence="6" id="KW-1185">Reference proteome</keyword>
<dbReference type="InterPro" id="IPR051170">
    <property type="entry name" value="Neural/epithelial_adhesion"/>
</dbReference>
<dbReference type="InterPro" id="IPR007110">
    <property type="entry name" value="Ig-like_dom"/>
</dbReference>
<name>A0A1V9XA25_9ACAR</name>
<dbReference type="SUPFAM" id="SSF48726">
    <property type="entry name" value="Immunoglobulin"/>
    <property type="match status" value="1"/>
</dbReference>
<dbReference type="InterPro" id="IPR013783">
    <property type="entry name" value="Ig-like_fold"/>
</dbReference>
<evidence type="ECO:0000259" key="4">
    <source>
        <dbReference type="PROSITE" id="PS50835"/>
    </source>
</evidence>
<dbReference type="InterPro" id="IPR036179">
    <property type="entry name" value="Ig-like_dom_sf"/>
</dbReference>
<dbReference type="AlphaFoldDB" id="A0A1V9XA25"/>
<dbReference type="Gene3D" id="2.60.40.10">
    <property type="entry name" value="Immunoglobulins"/>
    <property type="match status" value="1"/>
</dbReference>
<dbReference type="PROSITE" id="PS50835">
    <property type="entry name" value="IG_LIKE"/>
    <property type="match status" value="1"/>
</dbReference>
<dbReference type="GO" id="GO:0043005">
    <property type="term" value="C:neuron projection"/>
    <property type="evidence" value="ECO:0007669"/>
    <property type="project" value="TreeGrafter"/>
</dbReference>
<accession>A0A1V9XA25</accession>
<feature type="domain" description="Ig-like" evidence="4">
    <location>
        <begin position="22"/>
        <end position="89"/>
    </location>
</feature>
<dbReference type="EMBL" id="MNPL01017707">
    <property type="protein sequence ID" value="OQR70390.1"/>
    <property type="molecule type" value="Genomic_DNA"/>
</dbReference>
<dbReference type="Pfam" id="PF13927">
    <property type="entry name" value="Ig_3"/>
    <property type="match status" value="1"/>
</dbReference>
<comment type="caution">
    <text evidence="5">The sequence shown here is derived from an EMBL/GenBank/DDBJ whole genome shotgun (WGS) entry which is preliminary data.</text>
</comment>
<evidence type="ECO:0000256" key="1">
    <source>
        <dbReference type="ARBA" id="ARBA00022737"/>
    </source>
</evidence>
<keyword evidence="2" id="KW-1015">Disulfide bond</keyword>
<protein>
    <recommendedName>
        <fullName evidence="4">Ig-like domain-containing protein</fullName>
    </recommendedName>
</protein>
<dbReference type="OrthoDB" id="10012075at2759"/>
<reference evidence="5 6" key="1">
    <citation type="journal article" date="2017" name="Gigascience">
        <title>Draft genome of the honey bee ectoparasitic mite, Tropilaelaps mercedesae, is shaped by the parasitic life history.</title>
        <authorList>
            <person name="Dong X."/>
            <person name="Armstrong S.D."/>
            <person name="Xia D."/>
            <person name="Makepeace B.L."/>
            <person name="Darby A.C."/>
            <person name="Kadowaki T."/>
        </authorList>
    </citation>
    <scope>NUCLEOTIDE SEQUENCE [LARGE SCALE GENOMIC DNA]</scope>
    <source>
        <strain evidence="5">Wuxi-XJTLU</strain>
    </source>
</reference>
<evidence type="ECO:0000256" key="3">
    <source>
        <dbReference type="ARBA" id="ARBA00023319"/>
    </source>
</evidence>
<dbReference type="Proteomes" id="UP000192247">
    <property type="component" value="Unassembled WGS sequence"/>
</dbReference>